<dbReference type="OrthoDB" id="435038at2759"/>
<comment type="caution">
    <text evidence="5">The sequence shown here is derived from an EMBL/GenBank/DDBJ whole genome shotgun (WGS) entry which is preliminary data.</text>
</comment>
<dbReference type="PANTHER" id="PTHR43580:SF8">
    <property type="entry name" value="6-PHOSPHOGLUCONATE DEHYDROGENASE NADP-BINDING DOMAIN-CONTAINING PROTEIN-RELATED"/>
    <property type="match status" value="1"/>
</dbReference>
<dbReference type="InterPro" id="IPR036291">
    <property type="entry name" value="NAD(P)-bd_dom_sf"/>
</dbReference>
<dbReference type="GO" id="GO:0051287">
    <property type="term" value="F:NAD binding"/>
    <property type="evidence" value="ECO:0007669"/>
    <property type="project" value="InterPro"/>
</dbReference>
<dbReference type="InterPro" id="IPR008927">
    <property type="entry name" value="6-PGluconate_DH-like_C_sf"/>
</dbReference>
<dbReference type="Pfam" id="PF14833">
    <property type="entry name" value="NAD_binding_11"/>
    <property type="match status" value="1"/>
</dbReference>
<evidence type="ECO:0000259" key="3">
    <source>
        <dbReference type="Pfam" id="PF03446"/>
    </source>
</evidence>
<feature type="region of interest" description="Disordered" evidence="2">
    <location>
        <begin position="1"/>
        <end position="21"/>
    </location>
</feature>
<reference evidence="5 6" key="1">
    <citation type="submission" date="2014-05" db="EMBL/GenBank/DDBJ databases">
        <title>Draft genome sequence of a rare smut relative, Tilletiaria anomala UBC 951.</title>
        <authorList>
            <consortium name="DOE Joint Genome Institute"/>
            <person name="Toome M."/>
            <person name="Kuo A."/>
            <person name="Henrissat B."/>
            <person name="Lipzen A."/>
            <person name="Tritt A."/>
            <person name="Yoshinaga Y."/>
            <person name="Zane M."/>
            <person name="Barry K."/>
            <person name="Grigoriev I.V."/>
            <person name="Spatafora J.W."/>
            <person name="Aimea M.C."/>
        </authorList>
    </citation>
    <scope>NUCLEOTIDE SEQUENCE [LARGE SCALE GENOMIC DNA]</scope>
    <source>
        <strain evidence="5 6">UBC 951</strain>
    </source>
</reference>
<evidence type="ECO:0000256" key="1">
    <source>
        <dbReference type="ARBA" id="ARBA00007598"/>
    </source>
</evidence>
<dbReference type="OMA" id="ERDHRPG"/>
<evidence type="ECO:0000313" key="5">
    <source>
        <dbReference type="EMBL" id="KDN44064.1"/>
    </source>
</evidence>
<dbReference type="HOGENOM" id="CLU_035117_5_2_1"/>
<keyword evidence="6" id="KW-1185">Reference proteome</keyword>
<dbReference type="Pfam" id="PF03446">
    <property type="entry name" value="NAD_binding_2"/>
    <property type="match status" value="1"/>
</dbReference>
<evidence type="ECO:0000259" key="4">
    <source>
        <dbReference type="Pfam" id="PF14833"/>
    </source>
</evidence>
<evidence type="ECO:0000313" key="6">
    <source>
        <dbReference type="Proteomes" id="UP000027361"/>
    </source>
</evidence>
<dbReference type="SUPFAM" id="SSF51735">
    <property type="entry name" value="NAD(P)-binding Rossmann-fold domains"/>
    <property type="match status" value="1"/>
</dbReference>
<name>A0A066VZ21_TILAU</name>
<protein>
    <submittedName>
        <fullName evidence="5">NAD(P)-binding protein</fullName>
    </submittedName>
</protein>
<dbReference type="RefSeq" id="XP_013242602.1">
    <property type="nucleotide sequence ID" value="XM_013387148.1"/>
</dbReference>
<dbReference type="Gene3D" id="1.10.1040.10">
    <property type="entry name" value="N-(1-d-carboxylethyl)-l-norvaline Dehydrogenase, domain 2"/>
    <property type="match status" value="1"/>
</dbReference>
<dbReference type="GO" id="GO:0050661">
    <property type="term" value="F:NADP binding"/>
    <property type="evidence" value="ECO:0007669"/>
    <property type="project" value="InterPro"/>
</dbReference>
<dbReference type="Gene3D" id="3.40.50.720">
    <property type="entry name" value="NAD(P)-binding Rossmann-like Domain"/>
    <property type="match status" value="1"/>
</dbReference>
<dbReference type="GO" id="GO:0016491">
    <property type="term" value="F:oxidoreductase activity"/>
    <property type="evidence" value="ECO:0007669"/>
    <property type="project" value="InterPro"/>
</dbReference>
<feature type="domain" description="3-hydroxyisobutyrate dehydrogenase-like NAD-binding" evidence="4">
    <location>
        <begin position="215"/>
        <end position="330"/>
    </location>
</feature>
<dbReference type="AlphaFoldDB" id="A0A066VZ21"/>
<gene>
    <name evidence="5" type="ORF">K437DRAFT_257198</name>
</gene>
<dbReference type="InterPro" id="IPR006115">
    <property type="entry name" value="6PGDH_NADP-bd"/>
</dbReference>
<dbReference type="PANTHER" id="PTHR43580">
    <property type="entry name" value="OXIDOREDUCTASE GLYR1-RELATED"/>
    <property type="match status" value="1"/>
</dbReference>
<dbReference type="InterPro" id="IPR013328">
    <property type="entry name" value="6PGD_dom2"/>
</dbReference>
<dbReference type="InterPro" id="IPR002204">
    <property type="entry name" value="3-OH-isobutyrate_DH-rel_CS"/>
</dbReference>
<organism evidence="5 6">
    <name type="scientific">Tilletiaria anomala (strain ATCC 24038 / CBS 436.72 / UBC 951)</name>
    <dbReference type="NCBI Taxonomy" id="1037660"/>
    <lineage>
        <taxon>Eukaryota</taxon>
        <taxon>Fungi</taxon>
        <taxon>Dikarya</taxon>
        <taxon>Basidiomycota</taxon>
        <taxon>Ustilaginomycotina</taxon>
        <taxon>Exobasidiomycetes</taxon>
        <taxon>Georgefischeriales</taxon>
        <taxon>Tilletiariaceae</taxon>
        <taxon>Tilletiaria</taxon>
    </lineage>
</organism>
<dbReference type="InterPro" id="IPR051265">
    <property type="entry name" value="HIBADH-related_NP60_sf"/>
</dbReference>
<accession>A0A066VZ21</accession>
<dbReference type="InterPro" id="IPR029154">
    <property type="entry name" value="HIBADH-like_NADP-bd"/>
</dbReference>
<dbReference type="SUPFAM" id="SSF48179">
    <property type="entry name" value="6-phosphogluconate dehydrogenase C-terminal domain-like"/>
    <property type="match status" value="1"/>
</dbReference>
<dbReference type="Proteomes" id="UP000027361">
    <property type="component" value="Unassembled WGS sequence"/>
</dbReference>
<dbReference type="PROSITE" id="PS00895">
    <property type="entry name" value="3_HYDROXYISOBUT_DH"/>
    <property type="match status" value="1"/>
</dbReference>
<dbReference type="STRING" id="1037660.A0A066VZ21"/>
<proteinExistence type="inferred from homology"/>
<dbReference type="InParanoid" id="A0A066VZ21"/>
<dbReference type="EMBL" id="JMSN01000055">
    <property type="protein sequence ID" value="KDN44064.1"/>
    <property type="molecule type" value="Genomic_DNA"/>
</dbReference>
<evidence type="ECO:0000256" key="2">
    <source>
        <dbReference type="SAM" id="MobiDB-lite"/>
    </source>
</evidence>
<feature type="domain" description="6-phosphogluconate dehydrogenase NADP-binding" evidence="3">
    <location>
        <begin position="27"/>
        <end position="204"/>
    </location>
</feature>
<sequence length="352" mass="37715">MESQAQPSQVEGAIPSSSVPTTESKLQVGFVGLGNMGRGMALNLAKGLQTMSPSLNHLMVYNRTTAKAQKVKEEAGGAVQIAQSVEEIGKRCQIVFVSISNDEAALDVFTRLCNGEEESRGKTREERKDPSNTIFVDTSTIYPATTGQIERFVSAQPRRHFIAAPCFGPPPMACAASLIFAVAGPYASKQAIASLLVPHMGRKIMDFGSNPERAATFKLIGNSMLLGVIELLSETMTLADKTGVGSDRFYEFIQEFFPAPSAISYGKKILTNAFSGEEGFSLDGGIKDCTHIRRLATSVDCPMGVMDQAHAHMIAARANGGGDKDWSSLVGGQRLSAGLDPWEGKRPGLLKH</sequence>
<dbReference type="GeneID" id="25264632"/>
<comment type="similarity">
    <text evidence="1">Belongs to the HIBADH-related family. NP60 subfamily.</text>
</comment>